<feature type="compositionally biased region" description="Polar residues" evidence="13">
    <location>
        <begin position="217"/>
        <end position="230"/>
    </location>
</feature>
<evidence type="ECO:0000256" key="4">
    <source>
        <dbReference type="ARBA" id="ARBA00005432"/>
    </source>
</evidence>
<proteinExistence type="inferred from homology"/>
<dbReference type="OMA" id="AWSSCAG"/>
<dbReference type="InterPro" id="IPR038887">
    <property type="entry name" value="Nus1/NgBR"/>
</dbReference>
<evidence type="ECO:0000256" key="6">
    <source>
        <dbReference type="ARBA" id="ARBA00022679"/>
    </source>
</evidence>
<feature type="transmembrane region" description="Helical" evidence="14">
    <location>
        <begin position="74"/>
        <end position="94"/>
    </location>
</feature>
<name>E4ZVF6_LEPMJ</name>
<keyword evidence="6 15" id="KW-0808">Transferase</keyword>
<dbReference type="GeneID" id="13281709"/>
<dbReference type="VEuPathDB" id="FungiDB:LEMA_P027340.1"/>
<evidence type="ECO:0000256" key="9">
    <source>
        <dbReference type="ARBA" id="ARBA00022842"/>
    </source>
</evidence>
<keyword evidence="10 14" id="KW-1133">Transmembrane helix</keyword>
<evidence type="ECO:0000313" key="15">
    <source>
        <dbReference type="EMBL" id="CBX95582.1"/>
    </source>
</evidence>
<evidence type="ECO:0000256" key="13">
    <source>
        <dbReference type="SAM" id="MobiDB-lite"/>
    </source>
</evidence>
<dbReference type="GO" id="GO:1904423">
    <property type="term" value="C:dehydrodolichyl diphosphate synthase complex"/>
    <property type="evidence" value="ECO:0007669"/>
    <property type="project" value="InterPro"/>
</dbReference>
<evidence type="ECO:0000256" key="5">
    <source>
        <dbReference type="ARBA" id="ARBA00012596"/>
    </source>
</evidence>
<dbReference type="RefSeq" id="XP_003839061.1">
    <property type="nucleotide sequence ID" value="XM_003839013.1"/>
</dbReference>
<keyword evidence="9" id="KW-0460">Magnesium</keyword>
<evidence type="ECO:0000256" key="12">
    <source>
        <dbReference type="ARBA" id="ARBA00047353"/>
    </source>
</evidence>
<dbReference type="Gene3D" id="3.40.1180.10">
    <property type="entry name" value="Decaprenyl diphosphate synthase-like"/>
    <property type="match status" value="1"/>
</dbReference>
<keyword evidence="16" id="KW-1185">Reference proteome</keyword>
<comment type="similarity">
    <text evidence="4">Belongs to the UPP synthase family.</text>
</comment>
<dbReference type="UniPathway" id="UPA00378"/>
<dbReference type="GO" id="GO:0045547">
    <property type="term" value="F:ditrans,polycis-polyprenyl diphosphate synthase [(2E,6E)-farnesyl diphosphate specific] activity"/>
    <property type="evidence" value="ECO:0007669"/>
    <property type="project" value="UniProtKB-EC"/>
</dbReference>
<comment type="subcellular location">
    <subcellularLocation>
        <location evidence="2">Endoplasmic reticulum membrane</location>
    </subcellularLocation>
</comment>
<dbReference type="HOGENOM" id="CLU_051870_1_0_1"/>
<dbReference type="SUPFAM" id="SSF64005">
    <property type="entry name" value="Undecaprenyl diphosphate synthase"/>
    <property type="match status" value="1"/>
</dbReference>
<dbReference type="AlphaFoldDB" id="E4ZVF6"/>
<evidence type="ECO:0000256" key="7">
    <source>
        <dbReference type="ARBA" id="ARBA00022692"/>
    </source>
</evidence>
<evidence type="ECO:0000256" key="2">
    <source>
        <dbReference type="ARBA" id="ARBA00004586"/>
    </source>
</evidence>
<gene>
    <name evidence="15" type="ORF">LEMA_P027340.1</name>
</gene>
<comment type="cofactor">
    <cofactor evidence="1">
        <name>Mg(2+)</name>
        <dbReference type="ChEBI" id="CHEBI:18420"/>
    </cofactor>
</comment>
<evidence type="ECO:0000256" key="11">
    <source>
        <dbReference type="ARBA" id="ARBA00023136"/>
    </source>
</evidence>
<feature type="compositionally biased region" description="Basic residues" evidence="13">
    <location>
        <begin position="50"/>
        <end position="65"/>
    </location>
</feature>
<dbReference type="InterPro" id="IPR036424">
    <property type="entry name" value="UPP_synth-like_sf"/>
</dbReference>
<dbReference type="PANTHER" id="PTHR21528">
    <property type="entry name" value="DEHYDRODOLICHYL DIPHOSPHATE SYNTHASE COMPLEX SUBUNIT NUS1"/>
    <property type="match status" value="1"/>
</dbReference>
<dbReference type="FunCoup" id="E4ZVF6">
    <property type="interactions" value="259"/>
</dbReference>
<dbReference type="PANTHER" id="PTHR21528:SF0">
    <property type="entry name" value="DEHYDRODOLICHYL DIPHOSPHATE SYNTHASE COMPLEX SUBUNIT NUS1"/>
    <property type="match status" value="1"/>
</dbReference>
<feature type="region of interest" description="Disordered" evidence="13">
    <location>
        <begin position="215"/>
        <end position="234"/>
    </location>
</feature>
<keyword evidence="8" id="KW-0256">Endoplasmic reticulum</keyword>
<evidence type="ECO:0000256" key="14">
    <source>
        <dbReference type="SAM" id="Phobius"/>
    </source>
</evidence>
<keyword evidence="11 14" id="KW-0472">Membrane</keyword>
<dbReference type="OrthoDB" id="19639at2759"/>
<protein>
    <recommendedName>
        <fullName evidence="5">ditrans,polycis-polyprenyl diphosphate synthase [(2E,6E)-farnesyldiphosphate specific]</fullName>
        <ecNumber evidence="5">2.5.1.87</ecNumber>
    </recommendedName>
</protein>
<evidence type="ECO:0000313" key="16">
    <source>
        <dbReference type="Proteomes" id="UP000002668"/>
    </source>
</evidence>
<feature type="region of interest" description="Disordered" evidence="13">
    <location>
        <begin position="1"/>
        <end position="65"/>
    </location>
</feature>
<evidence type="ECO:0000256" key="8">
    <source>
        <dbReference type="ARBA" id="ARBA00022824"/>
    </source>
</evidence>
<keyword evidence="7 14" id="KW-0812">Transmembrane</keyword>
<comment type="pathway">
    <text evidence="3">Protein modification; protein glycosylation.</text>
</comment>
<accession>E4ZVF6</accession>
<evidence type="ECO:0000256" key="1">
    <source>
        <dbReference type="ARBA" id="ARBA00001946"/>
    </source>
</evidence>
<sequence>MAATGITPLQETAFRRGTLRGKPLTAQEREELIKPFLPSEPATSSESESRKRKAARDRKRVAQQTKRKHGPVKVFVHFAVYHFIALLFSIFFRFRRAYRLVRGKIVSLLKYHHRTPEFIAHDVKHLEKMPKHLSVIVEYQEDDGSQGTAGLEGLVNDVCEIAAWTASAGIPFLSVYERTGVLKNYLPQTHASIWSTLEAYFGPQRKPSLSLRAPHLSSYSPPNTPLQNAELNEGAPKEERQHLTVLLLSEHDGRDTIVDLTRTLAEMAQKGDVQQEQINSDLIDAQLNDHVSSEPDLLVLFSPTVQLKGYPPWQLRLTEIFHLPDNKGVNYQVFLRALYNFAKVEMRLGR</sequence>
<dbReference type="InParanoid" id="E4ZVF6"/>
<dbReference type="GO" id="GO:0005789">
    <property type="term" value="C:endoplasmic reticulum membrane"/>
    <property type="evidence" value="ECO:0007669"/>
    <property type="project" value="UniProtKB-SubCell"/>
</dbReference>
<dbReference type="EC" id="2.5.1.87" evidence="5"/>
<dbReference type="STRING" id="985895.E4ZVF6"/>
<comment type="catalytic activity">
    <reaction evidence="12">
        <text>n isopentenyl diphosphate + (2E,6E)-farnesyl diphosphate = a di-trans,poly-cis-polyprenyl diphosphate + n diphosphate</text>
        <dbReference type="Rhea" id="RHEA:53008"/>
        <dbReference type="Rhea" id="RHEA-COMP:19494"/>
        <dbReference type="ChEBI" id="CHEBI:33019"/>
        <dbReference type="ChEBI" id="CHEBI:128769"/>
        <dbReference type="ChEBI" id="CHEBI:136960"/>
        <dbReference type="ChEBI" id="CHEBI:175763"/>
        <dbReference type="EC" id="2.5.1.87"/>
    </reaction>
</comment>
<organism evidence="16">
    <name type="scientific">Leptosphaeria maculans (strain JN3 / isolate v23.1.3 / race Av1-4-5-6-7-8)</name>
    <name type="common">Blackleg fungus</name>
    <name type="synonym">Phoma lingam</name>
    <dbReference type="NCBI Taxonomy" id="985895"/>
    <lineage>
        <taxon>Eukaryota</taxon>
        <taxon>Fungi</taxon>
        <taxon>Dikarya</taxon>
        <taxon>Ascomycota</taxon>
        <taxon>Pezizomycotina</taxon>
        <taxon>Dothideomycetes</taxon>
        <taxon>Pleosporomycetidae</taxon>
        <taxon>Pleosporales</taxon>
        <taxon>Pleosporineae</taxon>
        <taxon>Leptosphaeriaceae</taxon>
        <taxon>Plenodomus</taxon>
        <taxon>Plenodomus lingam/Leptosphaeria maculans species complex</taxon>
    </lineage>
</organism>
<dbReference type="eggNOG" id="KOG2818">
    <property type="taxonomic scope" value="Eukaryota"/>
</dbReference>
<reference evidence="16" key="1">
    <citation type="journal article" date="2011" name="Nat. Commun.">
        <title>Effector diversification within compartments of the Leptosphaeria maculans genome affected by Repeat-Induced Point mutations.</title>
        <authorList>
            <person name="Rouxel T."/>
            <person name="Grandaubert J."/>
            <person name="Hane J.K."/>
            <person name="Hoede C."/>
            <person name="van de Wouw A.P."/>
            <person name="Couloux A."/>
            <person name="Dominguez V."/>
            <person name="Anthouard V."/>
            <person name="Bally P."/>
            <person name="Bourras S."/>
            <person name="Cozijnsen A.J."/>
            <person name="Ciuffetti L.M."/>
            <person name="Degrave A."/>
            <person name="Dilmaghani A."/>
            <person name="Duret L."/>
            <person name="Fudal I."/>
            <person name="Goodwin S.B."/>
            <person name="Gout L."/>
            <person name="Glaser N."/>
            <person name="Linglin J."/>
            <person name="Kema G.H.J."/>
            <person name="Lapalu N."/>
            <person name="Lawrence C.B."/>
            <person name="May K."/>
            <person name="Meyer M."/>
            <person name="Ollivier B."/>
            <person name="Poulain J."/>
            <person name="Schoch C.L."/>
            <person name="Simon A."/>
            <person name="Spatafora J.W."/>
            <person name="Stachowiak A."/>
            <person name="Turgeon B.G."/>
            <person name="Tyler B.M."/>
            <person name="Vincent D."/>
            <person name="Weissenbach J."/>
            <person name="Amselem J."/>
            <person name="Quesneville H."/>
            <person name="Oliver R.P."/>
            <person name="Wincker P."/>
            <person name="Balesdent M.-H."/>
            <person name="Howlett B.J."/>
        </authorList>
    </citation>
    <scope>NUCLEOTIDE SEQUENCE [LARGE SCALE GENOMIC DNA]</scope>
    <source>
        <strain evidence="16">JN3 / isolate v23.1.3 / race Av1-4-5-6-7-8</strain>
    </source>
</reference>
<evidence type="ECO:0000256" key="10">
    <source>
        <dbReference type="ARBA" id="ARBA00022989"/>
    </source>
</evidence>
<dbReference type="EMBL" id="FP929127">
    <property type="protein sequence ID" value="CBX95582.1"/>
    <property type="molecule type" value="Genomic_DNA"/>
</dbReference>
<dbReference type="Proteomes" id="UP000002668">
    <property type="component" value="Genome"/>
</dbReference>
<evidence type="ECO:0000256" key="3">
    <source>
        <dbReference type="ARBA" id="ARBA00004922"/>
    </source>
</evidence>